<keyword evidence="1" id="KW-0596">Phosphopantetheine</keyword>
<dbReference type="InterPro" id="IPR020845">
    <property type="entry name" value="AMP-binding_CS"/>
</dbReference>
<evidence type="ECO:0000313" key="4">
    <source>
        <dbReference type="EMBL" id="VDN50412.1"/>
    </source>
</evidence>
<dbReference type="PANTHER" id="PTHR44845:SF6">
    <property type="entry name" value="BETA-ALANINE-ACTIVATING ENZYME"/>
    <property type="match status" value="1"/>
</dbReference>
<dbReference type="Pfam" id="PF07993">
    <property type="entry name" value="NAD_binding_4"/>
    <property type="match status" value="1"/>
</dbReference>
<dbReference type="Proteomes" id="UP000038040">
    <property type="component" value="Unplaced"/>
</dbReference>
<dbReference type="InterPro" id="IPR013120">
    <property type="entry name" value="FAR_NAD-bd"/>
</dbReference>
<evidence type="ECO:0000259" key="3">
    <source>
        <dbReference type="PROSITE" id="PS50075"/>
    </source>
</evidence>
<dbReference type="SUPFAM" id="SSF51735">
    <property type="entry name" value="NAD(P)-binding Rossmann-fold domains"/>
    <property type="match status" value="2"/>
</dbReference>
<feature type="domain" description="Carrier" evidence="3">
    <location>
        <begin position="524"/>
        <end position="599"/>
    </location>
</feature>
<dbReference type="InterPro" id="IPR036291">
    <property type="entry name" value="NAD(P)-bd_dom_sf"/>
</dbReference>
<name>A0A158Q451_DRAME</name>
<organism evidence="5 7">
    <name type="scientific">Dracunculus medinensis</name>
    <name type="common">Guinea worm</name>
    <dbReference type="NCBI Taxonomy" id="318479"/>
    <lineage>
        <taxon>Eukaryota</taxon>
        <taxon>Metazoa</taxon>
        <taxon>Ecdysozoa</taxon>
        <taxon>Nematoda</taxon>
        <taxon>Chromadorea</taxon>
        <taxon>Rhabditida</taxon>
        <taxon>Spirurina</taxon>
        <taxon>Dracunculoidea</taxon>
        <taxon>Dracunculidae</taxon>
        <taxon>Dracunculus</taxon>
    </lineage>
</organism>
<dbReference type="PROSITE" id="PS50075">
    <property type="entry name" value="CARRIER"/>
    <property type="match status" value="1"/>
</dbReference>
<evidence type="ECO:0000313" key="7">
    <source>
        <dbReference type="WBParaSite" id="DME_0000402101-mRNA-1"/>
    </source>
</evidence>
<dbReference type="PRINTS" id="PR00081">
    <property type="entry name" value="GDHRDH"/>
</dbReference>
<evidence type="ECO:0000313" key="5">
    <source>
        <dbReference type="Proteomes" id="UP000038040"/>
    </source>
</evidence>
<dbReference type="SUPFAM" id="SSF47336">
    <property type="entry name" value="ACP-like"/>
    <property type="match status" value="1"/>
</dbReference>
<dbReference type="Gene3D" id="3.40.50.720">
    <property type="entry name" value="NAD(P)-binding Rossmann-like Domain"/>
    <property type="match status" value="3"/>
</dbReference>
<accession>A0A158Q451</accession>
<dbReference type="Pfam" id="PF00501">
    <property type="entry name" value="AMP-binding"/>
    <property type="match status" value="1"/>
</dbReference>
<dbReference type="InterPro" id="IPR000873">
    <property type="entry name" value="AMP-dep_synth/lig_dom"/>
</dbReference>
<proteinExistence type="predicted"/>
<evidence type="ECO:0000256" key="1">
    <source>
        <dbReference type="ARBA" id="ARBA00022450"/>
    </source>
</evidence>
<dbReference type="Gene3D" id="3.40.50.12780">
    <property type="entry name" value="N-terminal domain of ligase-like"/>
    <property type="match status" value="1"/>
</dbReference>
<dbReference type="Pfam" id="PF00550">
    <property type="entry name" value="PP-binding"/>
    <property type="match status" value="1"/>
</dbReference>
<dbReference type="STRING" id="318479.A0A158Q451"/>
<dbReference type="Gene3D" id="1.10.1200.10">
    <property type="entry name" value="ACP-like"/>
    <property type="match status" value="1"/>
</dbReference>
<dbReference type="WBParaSite" id="DME_0000402101-mRNA-1">
    <property type="protein sequence ID" value="DME_0000402101-mRNA-1"/>
    <property type="gene ID" value="DME_0000402101"/>
</dbReference>
<dbReference type="Proteomes" id="UP000274756">
    <property type="component" value="Unassembled WGS sequence"/>
</dbReference>
<dbReference type="Pfam" id="PF00106">
    <property type="entry name" value="adh_short"/>
    <property type="match status" value="2"/>
</dbReference>
<reference evidence="7" key="1">
    <citation type="submission" date="2016-04" db="UniProtKB">
        <authorList>
            <consortium name="WormBaseParasite"/>
        </authorList>
    </citation>
    <scope>IDENTIFICATION</scope>
</reference>
<dbReference type="CDD" id="cd05930">
    <property type="entry name" value="A_NRPS"/>
    <property type="match status" value="1"/>
</dbReference>
<dbReference type="SUPFAM" id="SSF56801">
    <property type="entry name" value="Acetyl-CoA synthetase-like"/>
    <property type="match status" value="1"/>
</dbReference>
<dbReference type="FunFam" id="1.10.1200.10:FF:000005">
    <property type="entry name" value="Nonribosomal peptide synthetase 1"/>
    <property type="match status" value="1"/>
</dbReference>
<dbReference type="InterPro" id="IPR042099">
    <property type="entry name" value="ANL_N_sf"/>
</dbReference>
<dbReference type="InterPro" id="IPR045851">
    <property type="entry name" value="AMP-bd_C_sf"/>
</dbReference>
<dbReference type="InterPro" id="IPR002347">
    <property type="entry name" value="SDR_fam"/>
</dbReference>
<dbReference type="InterPro" id="IPR036736">
    <property type="entry name" value="ACP-like_sf"/>
</dbReference>
<dbReference type="InterPro" id="IPR020806">
    <property type="entry name" value="PKS_PP-bd"/>
</dbReference>
<protein>
    <submittedName>
        <fullName evidence="7">Carrier domain-containing protein</fullName>
    </submittedName>
</protein>
<keyword evidence="2" id="KW-0597">Phosphoprotein</keyword>
<dbReference type="Gene3D" id="3.30.300.30">
    <property type="match status" value="1"/>
</dbReference>
<dbReference type="SMART" id="SM00823">
    <property type="entry name" value="PKS_PP"/>
    <property type="match status" value="1"/>
</dbReference>
<evidence type="ECO:0000313" key="6">
    <source>
        <dbReference type="Proteomes" id="UP000274756"/>
    </source>
</evidence>
<gene>
    <name evidence="4" type="ORF">DME_LOCUS385</name>
</gene>
<dbReference type="OrthoDB" id="5840142at2759"/>
<reference evidence="4 6" key="2">
    <citation type="submission" date="2018-11" db="EMBL/GenBank/DDBJ databases">
        <authorList>
            <consortium name="Pathogen Informatics"/>
        </authorList>
    </citation>
    <scope>NUCLEOTIDE SEQUENCE [LARGE SCALE GENOMIC DNA]</scope>
</reference>
<dbReference type="InterPro" id="IPR025110">
    <property type="entry name" value="AMP-bd_C"/>
</dbReference>
<dbReference type="InterPro" id="IPR009081">
    <property type="entry name" value="PP-bd_ACP"/>
</dbReference>
<dbReference type="Pfam" id="PF13193">
    <property type="entry name" value="AMP-binding_C"/>
    <property type="match status" value="1"/>
</dbReference>
<dbReference type="GO" id="GO:0031177">
    <property type="term" value="F:phosphopantetheine binding"/>
    <property type="evidence" value="ECO:0007669"/>
    <property type="project" value="InterPro"/>
</dbReference>
<sequence>MSTLVDLFREAANGKHRDNIVVCDSERELSLKELDSLSEQIAKYFVQKFHAKKGNGIAIYMDKCANYVLAYVAALKAGMFLFSHILMLERCAYIPIDVSYPESLLRDILKEVSPAVVCTTEKYLKNLPEGIPIYTFTPINSSYENIQLPKVEPHDRAYIVYSSGTTGKPKGIICPHRGAVVSYQFRFSTYPYGDDEREACNVFFVWEMFRPILKGIPMYIIPDSVIYDPQSLCEYLSEKLITRMLFTPSLLETILDTQSDHFVKKSFRSFRTIILCGEVVTMKLLDRIKKLLRNVQILNLYSVSECHDVSYADLTNYTVALEERKYVPVGTLIPGVKVAVFNGNLEMVPNGINGEIFVAGPTLAIGYVNRPELDRIRFMTVPEQFQPELGERMYRTGDWGYLLPNSGLEICGRCDSLVKIRGYSVEIKAIESNLNELSYIASCAVISIGAEGDDKKLAAYVVLKETVSRKKIRADLKQRLPFYMIPSFFVFLDKIPVLPSSSKVDKKGLPPINPEADVIEADSLPQTPTEIRLAKLWAEILSRSDIDIQESFFDLGGHSLMASRLLGKIQREFGVEFAMNDLFAMPTVSAMARCIDDSELKHRGQKRNLAKAVEIHDFKYQIMDLHLRAFWRSVGWTNRYYNGLILLTGVTDVVLLRLGLSEEDYTFLSHDVDTVIHAAAYVNLIYPYEVRSNTVFKALQGVNVLGTRNLLDFCHRNKIKILHYLSTDAVIPEDLDYADEDIDSNSCDIDDRLCGGYAETKWVAEKLVQRAESRGLPTIIYRLGNQAASMLTGKWNSLDFIYLMLISTIRLKVSPKIDWMMEMTPVDFSSSFIARMATERFKSGIGKIFHLINSNALSWNQVIEWMRKFGIAIEIVSFNNWIQLVSDDPAPESQQLKKLIDGMIRDETYFAASTIYRRTNTDRELKEINCTYPIINETLFRYWLEILVDKKLIKTPGLSLDMEGKVCIITGASEGIGAAIATELALKGQLRVVLVARQTQKLEELAKKLKSKGCHASNILITKCDITSISDVENMVDCTLKTFGNIDVLVNCAGCMYYQLMKNGGKEEWDRQIDVNCRGTTYCIGTGFAGLAVYSGSKFYIEGMTQALRQEVLEYGIRITNIQPGDVATRLASRSIDQEARTKYDFSMAGHRILDTKDIASTVLFVISQQPHVAINEILIEPQAAPI</sequence>
<dbReference type="EMBL" id="UYYG01000003">
    <property type="protein sequence ID" value="VDN50412.1"/>
    <property type="molecule type" value="Genomic_DNA"/>
</dbReference>
<evidence type="ECO:0000256" key="2">
    <source>
        <dbReference type="ARBA" id="ARBA00022553"/>
    </source>
</evidence>
<dbReference type="PROSITE" id="PS00455">
    <property type="entry name" value="AMP_BINDING"/>
    <property type="match status" value="1"/>
</dbReference>
<dbReference type="PANTHER" id="PTHR44845">
    <property type="entry name" value="CARRIER DOMAIN-CONTAINING PROTEIN"/>
    <property type="match status" value="1"/>
</dbReference>
<keyword evidence="6" id="KW-1185">Reference proteome</keyword>
<dbReference type="AlphaFoldDB" id="A0A158Q451"/>